<protein>
    <submittedName>
        <fullName evidence="2">Uncharacterized protein</fullName>
    </submittedName>
</protein>
<evidence type="ECO:0000313" key="2">
    <source>
        <dbReference type="EMBL" id="GFR62280.1"/>
    </source>
</evidence>
<feature type="compositionally biased region" description="Low complexity" evidence="1">
    <location>
        <begin position="60"/>
        <end position="73"/>
    </location>
</feature>
<organism evidence="2 3">
    <name type="scientific">Elysia marginata</name>
    <dbReference type="NCBI Taxonomy" id="1093978"/>
    <lineage>
        <taxon>Eukaryota</taxon>
        <taxon>Metazoa</taxon>
        <taxon>Spiralia</taxon>
        <taxon>Lophotrochozoa</taxon>
        <taxon>Mollusca</taxon>
        <taxon>Gastropoda</taxon>
        <taxon>Heterobranchia</taxon>
        <taxon>Euthyneura</taxon>
        <taxon>Panpulmonata</taxon>
        <taxon>Sacoglossa</taxon>
        <taxon>Placobranchoidea</taxon>
        <taxon>Plakobranchidae</taxon>
        <taxon>Elysia</taxon>
    </lineage>
</organism>
<reference evidence="2 3" key="1">
    <citation type="journal article" date="2021" name="Elife">
        <title>Chloroplast acquisition without the gene transfer in kleptoplastic sea slugs, Plakobranchus ocellatus.</title>
        <authorList>
            <person name="Maeda T."/>
            <person name="Takahashi S."/>
            <person name="Yoshida T."/>
            <person name="Shimamura S."/>
            <person name="Takaki Y."/>
            <person name="Nagai Y."/>
            <person name="Toyoda A."/>
            <person name="Suzuki Y."/>
            <person name="Arimoto A."/>
            <person name="Ishii H."/>
            <person name="Satoh N."/>
            <person name="Nishiyama T."/>
            <person name="Hasebe M."/>
            <person name="Maruyama T."/>
            <person name="Minagawa J."/>
            <person name="Obokata J."/>
            <person name="Shigenobu S."/>
        </authorList>
    </citation>
    <scope>NUCLEOTIDE SEQUENCE [LARGE SCALE GENOMIC DNA]</scope>
</reference>
<proteinExistence type="predicted"/>
<feature type="region of interest" description="Disordered" evidence="1">
    <location>
        <begin position="1"/>
        <end position="102"/>
    </location>
</feature>
<sequence>MEMVWACMQKATKIPDKASPTVDPLGTKKQRTAKGDLEEDSGEGPERKRSLLRNGSPNCSGSTKMESSSTTSSARRLREIPVGSPMPLGEEDRCELGQQPTM</sequence>
<comment type="caution">
    <text evidence="2">The sequence shown here is derived from an EMBL/GenBank/DDBJ whole genome shotgun (WGS) entry which is preliminary data.</text>
</comment>
<accession>A0AAV4ENV6</accession>
<evidence type="ECO:0000313" key="3">
    <source>
        <dbReference type="Proteomes" id="UP000762676"/>
    </source>
</evidence>
<name>A0AAV4ENV6_9GAST</name>
<keyword evidence="3" id="KW-1185">Reference proteome</keyword>
<dbReference type="EMBL" id="BMAT01007333">
    <property type="protein sequence ID" value="GFR62280.1"/>
    <property type="molecule type" value="Genomic_DNA"/>
</dbReference>
<dbReference type="Proteomes" id="UP000762676">
    <property type="component" value="Unassembled WGS sequence"/>
</dbReference>
<dbReference type="AlphaFoldDB" id="A0AAV4ENV6"/>
<evidence type="ECO:0000256" key="1">
    <source>
        <dbReference type="SAM" id="MobiDB-lite"/>
    </source>
</evidence>
<gene>
    <name evidence="2" type="ORF">ElyMa_003578200</name>
</gene>